<feature type="active site" evidence="4">
    <location>
        <position position="110"/>
    </location>
</feature>
<keyword evidence="3 6" id="KW-1015">Disulfide bond</keyword>
<comment type="caution">
    <text evidence="10">The sequence shown here is derived from an EMBL/GenBank/DDBJ whole genome shotgun (WGS) entry which is preliminary data.</text>
</comment>
<dbReference type="GO" id="GO:0047498">
    <property type="term" value="F:calcium-dependent phospholipase A2 activity"/>
    <property type="evidence" value="ECO:0007669"/>
    <property type="project" value="TreeGrafter"/>
</dbReference>
<feature type="binding site" evidence="5">
    <location>
        <position position="52"/>
    </location>
    <ligand>
        <name>Ca(2+)</name>
        <dbReference type="ChEBI" id="CHEBI:29108"/>
    </ligand>
</feature>
<dbReference type="SUPFAM" id="SSF48619">
    <property type="entry name" value="Phospholipase A2, PLA2"/>
    <property type="match status" value="1"/>
</dbReference>
<feature type="active site" evidence="4">
    <location>
        <position position="68"/>
    </location>
</feature>
<feature type="signal peptide" evidence="8">
    <location>
        <begin position="1"/>
        <end position="19"/>
    </location>
</feature>
<dbReference type="PROSITE" id="PS00118">
    <property type="entry name" value="PA2_HIS"/>
    <property type="match status" value="1"/>
</dbReference>
<accession>A0A9Q0X9M3</accession>
<feature type="disulfide bond" evidence="6">
    <location>
        <begin position="49"/>
        <end position="65"/>
    </location>
</feature>
<dbReference type="PROSITE" id="PS00119">
    <property type="entry name" value="PA2_ASP"/>
    <property type="match status" value="1"/>
</dbReference>
<dbReference type="SMART" id="SM00085">
    <property type="entry name" value="PA2c"/>
    <property type="match status" value="1"/>
</dbReference>
<evidence type="ECO:0000256" key="8">
    <source>
        <dbReference type="RuleBase" id="RU361236"/>
    </source>
</evidence>
<evidence type="ECO:0000256" key="2">
    <source>
        <dbReference type="ARBA" id="ARBA00022525"/>
    </source>
</evidence>
<dbReference type="PANTHER" id="PTHR11716:SF9">
    <property type="entry name" value="PHOSPHOLIPASE A2, MEMBRANE ASSOCIATED"/>
    <property type="match status" value="1"/>
</dbReference>
<keyword evidence="8" id="KW-0732">Signal</keyword>
<feature type="disulfide bond" evidence="6">
    <location>
        <begin position="78"/>
        <end position="102"/>
    </location>
</feature>
<feature type="binding site" evidence="5">
    <location>
        <position position="69"/>
    </location>
    <ligand>
        <name>Ca(2+)</name>
        <dbReference type="ChEBI" id="CHEBI:29108"/>
    </ligand>
</feature>
<feature type="binding site" evidence="5">
    <location>
        <position position="50"/>
    </location>
    <ligand>
        <name>Ca(2+)</name>
        <dbReference type="ChEBI" id="CHEBI:29108"/>
    </ligand>
</feature>
<dbReference type="InterPro" id="IPR016090">
    <property type="entry name" value="PLA2-like_dom"/>
</dbReference>
<dbReference type="Gene3D" id="1.20.90.10">
    <property type="entry name" value="Phospholipase A2 domain"/>
    <property type="match status" value="1"/>
</dbReference>
<comment type="subcellular location">
    <subcellularLocation>
        <location evidence="1 8">Secreted</location>
    </subcellularLocation>
</comment>
<evidence type="ECO:0000256" key="6">
    <source>
        <dbReference type="PIRSR" id="PIRSR601211-3"/>
    </source>
</evidence>
<evidence type="ECO:0000256" key="3">
    <source>
        <dbReference type="ARBA" id="ARBA00023157"/>
    </source>
</evidence>
<dbReference type="GO" id="GO:0042130">
    <property type="term" value="P:negative regulation of T cell proliferation"/>
    <property type="evidence" value="ECO:0007669"/>
    <property type="project" value="TreeGrafter"/>
</dbReference>
<evidence type="ECO:0000256" key="4">
    <source>
        <dbReference type="PIRSR" id="PIRSR601211-1"/>
    </source>
</evidence>
<feature type="disulfide bond" evidence="6">
    <location>
        <begin position="71"/>
        <end position="109"/>
    </location>
</feature>
<dbReference type="GO" id="GO:0005576">
    <property type="term" value="C:extracellular region"/>
    <property type="evidence" value="ECO:0007669"/>
    <property type="project" value="UniProtKB-SubCell"/>
</dbReference>
<evidence type="ECO:0000256" key="7">
    <source>
        <dbReference type="RuleBase" id="RU003654"/>
    </source>
</evidence>
<comment type="cofactor">
    <cofactor evidence="5">
        <name>Ca(2+)</name>
        <dbReference type="ChEBI" id="CHEBI:29108"/>
    </cofactor>
    <text evidence="5">Binds 1 Ca(2+) ion per subunit.</text>
</comment>
<evidence type="ECO:0000259" key="9">
    <source>
        <dbReference type="SMART" id="SM00085"/>
    </source>
</evidence>
<dbReference type="GO" id="GO:0006644">
    <property type="term" value="P:phospholipid metabolic process"/>
    <property type="evidence" value="ECO:0007669"/>
    <property type="project" value="InterPro"/>
</dbReference>
<dbReference type="PRINTS" id="PR00389">
    <property type="entry name" value="PHPHLIPASEA2"/>
</dbReference>
<keyword evidence="8" id="KW-0443">Lipid metabolism</keyword>
<dbReference type="FunFam" id="1.20.90.10:FF:000001">
    <property type="entry name" value="Basic phospholipase A2 homolog"/>
    <property type="match status" value="1"/>
</dbReference>
<reference evidence="10" key="1">
    <citation type="journal article" date="2023" name="DNA Res.">
        <title>Chromosome-level genome assembly of Phrynocephalus forsythii using third-generation DNA sequencing and Hi-C analysis.</title>
        <authorList>
            <person name="Qi Y."/>
            <person name="Zhao W."/>
            <person name="Zhao Y."/>
            <person name="Niu C."/>
            <person name="Cao S."/>
            <person name="Zhang Y."/>
        </authorList>
    </citation>
    <scope>NUCLEOTIDE SEQUENCE</scope>
    <source>
        <tissue evidence="10">Muscle</tissue>
    </source>
</reference>
<dbReference type="GO" id="GO:0016042">
    <property type="term" value="P:lipid catabolic process"/>
    <property type="evidence" value="ECO:0007669"/>
    <property type="project" value="InterPro"/>
</dbReference>
<keyword evidence="5" id="KW-0479">Metal-binding</keyword>
<sequence length="143" mass="15847">MMKTCWGLLALFIYGVLNANGSVLEFGHMILKLTGKMAFPSYTSYGCYCGLGGKGQPRDGTDSCCFAHDCCYGKLKGCDTKTDRYNYTLEGDKITCGEGSPCETQICECDKNATLCFRDNLDSYDTKYIFYPDIHCSEKDVAC</sequence>
<dbReference type="AlphaFoldDB" id="A0A9Q0X9M3"/>
<dbReference type="OrthoDB" id="5841574at2759"/>
<dbReference type="GO" id="GO:0005543">
    <property type="term" value="F:phospholipid binding"/>
    <property type="evidence" value="ECO:0007669"/>
    <property type="project" value="TreeGrafter"/>
</dbReference>
<comment type="catalytic activity">
    <reaction evidence="8">
        <text>a 1,2-diacyl-sn-glycero-3-phosphocholine + H2O = a 1-acyl-sn-glycero-3-phosphocholine + a fatty acid + H(+)</text>
        <dbReference type="Rhea" id="RHEA:15801"/>
        <dbReference type="ChEBI" id="CHEBI:15377"/>
        <dbReference type="ChEBI" id="CHEBI:15378"/>
        <dbReference type="ChEBI" id="CHEBI:28868"/>
        <dbReference type="ChEBI" id="CHEBI:57643"/>
        <dbReference type="ChEBI" id="CHEBI:58168"/>
        <dbReference type="EC" id="3.1.1.4"/>
    </reaction>
</comment>
<dbReference type="Proteomes" id="UP001142489">
    <property type="component" value="Unassembled WGS sequence"/>
</dbReference>
<dbReference type="GO" id="GO:0005509">
    <property type="term" value="F:calcium ion binding"/>
    <property type="evidence" value="ECO:0007669"/>
    <property type="project" value="InterPro"/>
</dbReference>
<keyword evidence="8" id="KW-0378">Hydrolase</keyword>
<dbReference type="Pfam" id="PF00068">
    <property type="entry name" value="Phospholip_A2_1"/>
    <property type="match status" value="1"/>
</dbReference>
<name>A0A9Q0X9M3_9SAUR</name>
<comment type="similarity">
    <text evidence="7">Belongs to the phospholipase A2 family.</text>
</comment>
<dbReference type="PANTHER" id="PTHR11716">
    <property type="entry name" value="PHOSPHOLIPASE A2 FAMILY MEMBER"/>
    <property type="match status" value="1"/>
</dbReference>
<dbReference type="EC" id="3.1.1.4" evidence="8"/>
<dbReference type="EMBL" id="JAPFRF010000020">
    <property type="protein sequence ID" value="KAJ7306559.1"/>
    <property type="molecule type" value="Genomic_DNA"/>
</dbReference>
<feature type="disulfide bond" evidence="6">
    <location>
        <begin position="47"/>
        <end position="136"/>
    </location>
</feature>
<feature type="domain" description="Phospholipase A2-like central" evidence="9">
    <location>
        <begin position="22"/>
        <end position="137"/>
    </location>
</feature>
<feature type="disulfide bond" evidence="6">
    <location>
        <begin position="64"/>
        <end position="116"/>
    </location>
</feature>
<keyword evidence="11" id="KW-1185">Reference proteome</keyword>
<proteinExistence type="inferred from homology"/>
<feature type="binding site" evidence="5">
    <location>
        <position position="48"/>
    </location>
    <ligand>
        <name>Ca(2+)</name>
        <dbReference type="ChEBI" id="CHEBI:29108"/>
    </ligand>
</feature>
<evidence type="ECO:0000256" key="1">
    <source>
        <dbReference type="ARBA" id="ARBA00004613"/>
    </source>
</evidence>
<evidence type="ECO:0000313" key="11">
    <source>
        <dbReference type="Proteomes" id="UP001142489"/>
    </source>
</evidence>
<protein>
    <recommendedName>
        <fullName evidence="8">Phospholipase A2</fullName>
        <ecNumber evidence="8">3.1.1.4</ecNumber>
    </recommendedName>
</protein>
<dbReference type="GO" id="GO:0050482">
    <property type="term" value="P:arachidonate secretion"/>
    <property type="evidence" value="ECO:0007669"/>
    <property type="project" value="InterPro"/>
</dbReference>
<dbReference type="InterPro" id="IPR036444">
    <property type="entry name" value="PLipase_A2_dom_sf"/>
</dbReference>
<evidence type="ECO:0000256" key="5">
    <source>
        <dbReference type="PIRSR" id="PIRSR601211-2"/>
    </source>
</evidence>
<dbReference type="InterPro" id="IPR033113">
    <property type="entry name" value="PLA2_histidine"/>
</dbReference>
<dbReference type="InterPro" id="IPR001211">
    <property type="entry name" value="PLA2"/>
</dbReference>
<keyword evidence="2 8" id="KW-0964">Secreted</keyword>
<feature type="chain" id="PRO_5040540179" description="Phospholipase A2" evidence="8">
    <location>
        <begin position="20"/>
        <end position="143"/>
    </location>
</feature>
<keyword evidence="5 8" id="KW-0106">Calcium</keyword>
<gene>
    <name evidence="10" type="ORF">JRQ81_009923</name>
</gene>
<organism evidence="10 11">
    <name type="scientific">Phrynocephalus forsythii</name>
    <dbReference type="NCBI Taxonomy" id="171643"/>
    <lineage>
        <taxon>Eukaryota</taxon>
        <taxon>Metazoa</taxon>
        <taxon>Chordata</taxon>
        <taxon>Craniata</taxon>
        <taxon>Vertebrata</taxon>
        <taxon>Euteleostomi</taxon>
        <taxon>Lepidosauria</taxon>
        <taxon>Squamata</taxon>
        <taxon>Bifurcata</taxon>
        <taxon>Unidentata</taxon>
        <taxon>Episquamata</taxon>
        <taxon>Toxicofera</taxon>
        <taxon>Iguania</taxon>
        <taxon>Acrodonta</taxon>
        <taxon>Agamidae</taxon>
        <taxon>Agaminae</taxon>
        <taxon>Phrynocephalus</taxon>
    </lineage>
</organism>
<evidence type="ECO:0000313" key="10">
    <source>
        <dbReference type="EMBL" id="KAJ7306559.1"/>
    </source>
</evidence>
<feature type="disulfide bond" evidence="6">
    <location>
        <begin position="96"/>
        <end position="107"/>
    </location>
</feature>
<dbReference type="InterPro" id="IPR033112">
    <property type="entry name" value="PLA2_Asp_AS"/>
</dbReference>
<dbReference type="CDD" id="cd00125">
    <property type="entry name" value="PLA2c"/>
    <property type="match status" value="1"/>
</dbReference>